<feature type="domain" description="RWP-RK" evidence="6">
    <location>
        <begin position="580"/>
        <end position="661"/>
    </location>
</feature>
<comment type="caution">
    <text evidence="8">The sequence shown here is derived from an EMBL/GenBank/DDBJ whole genome shotgun (WGS) entry which is preliminary data.</text>
</comment>
<accession>A0AAD3SVU1</accession>
<evidence type="ECO:0000313" key="8">
    <source>
        <dbReference type="EMBL" id="GMH18905.1"/>
    </source>
</evidence>
<evidence type="ECO:0000256" key="3">
    <source>
        <dbReference type="ARBA" id="ARBA00023163"/>
    </source>
</evidence>
<feature type="domain" description="PB1" evidence="7">
    <location>
        <begin position="813"/>
        <end position="896"/>
    </location>
</feature>
<dbReference type="InterPro" id="IPR034891">
    <property type="entry name" value="PB1_NLP"/>
</dbReference>
<dbReference type="PANTHER" id="PTHR32002:SF44">
    <property type="entry name" value="PROTEIN NLP4"/>
    <property type="match status" value="1"/>
</dbReference>
<reference evidence="8" key="1">
    <citation type="submission" date="2023-05" db="EMBL/GenBank/DDBJ databases">
        <title>Nepenthes gracilis genome sequencing.</title>
        <authorList>
            <person name="Fukushima K."/>
        </authorList>
    </citation>
    <scope>NUCLEOTIDE SEQUENCE</scope>
    <source>
        <strain evidence="8">SING2019-196</strain>
    </source>
</reference>
<proteinExistence type="predicted"/>
<evidence type="ECO:0000259" key="6">
    <source>
        <dbReference type="PROSITE" id="PS51519"/>
    </source>
</evidence>
<organism evidence="8 9">
    <name type="scientific">Nepenthes gracilis</name>
    <name type="common">Slender pitcher plant</name>
    <dbReference type="NCBI Taxonomy" id="150966"/>
    <lineage>
        <taxon>Eukaryota</taxon>
        <taxon>Viridiplantae</taxon>
        <taxon>Streptophyta</taxon>
        <taxon>Embryophyta</taxon>
        <taxon>Tracheophyta</taxon>
        <taxon>Spermatophyta</taxon>
        <taxon>Magnoliopsida</taxon>
        <taxon>eudicotyledons</taxon>
        <taxon>Gunneridae</taxon>
        <taxon>Pentapetalae</taxon>
        <taxon>Caryophyllales</taxon>
        <taxon>Nepenthaceae</taxon>
        <taxon>Nepenthes</taxon>
    </lineage>
</organism>
<evidence type="ECO:0000259" key="7">
    <source>
        <dbReference type="PROSITE" id="PS51745"/>
    </source>
</evidence>
<keyword evidence="2" id="KW-0238">DNA-binding</keyword>
<dbReference type="Proteomes" id="UP001279734">
    <property type="component" value="Unassembled WGS sequence"/>
</dbReference>
<feature type="region of interest" description="Disordered" evidence="5">
    <location>
        <begin position="690"/>
        <end position="711"/>
    </location>
</feature>
<dbReference type="PANTHER" id="PTHR32002">
    <property type="entry name" value="PROTEIN NLP8"/>
    <property type="match status" value="1"/>
</dbReference>
<dbReference type="AlphaFoldDB" id="A0AAD3SVU1"/>
<gene>
    <name evidence="8" type="ORF">Nepgr_020746</name>
</gene>
<dbReference type="SUPFAM" id="SSF54277">
    <property type="entry name" value="CAD &amp; PB1 domains"/>
    <property type="match status" value="1"/>
</dbReference>
<dbReference type="PROSITE" id="PS51745">
    <property type="entry name" value="PB1"/>
    <property type="match status" value="1"/>
</dbReference>
<dbReference type="InterPro" id="IPR003035">
    <property type="entry name" value="RWP-RK_dom"/>
</dbReference>
<dbReference type="InterPro" id="IPR055081">
    <property type="entry name" value="NLP1-9_GAF"/>
</dbReference>
<dbReference type="PROSITE" id="PS51519">
    <property type="entry name" value="RWP_RK"/>
    <property type="match status" value="1"/>
</dbReference>
<dbReference type="InterPro" id="IPR000270">
    <property type="entry name" value="PB1_dom"/>
</dbReference>
<name>A0AAD3SVU1_NEPGR</name>
<dbReference type="Pfam" id="PF22922">
    <property type="entry name" value="GAF_NLP"/>
    <property type="match status" value="2"/>
</dbReference>
<dbReference type="InterPro" id="IPR045012">
    <property type="entry name" value="NLP"/>
</dbReference>
<evidence type="ECO:0000256" key="4">
    <source>
        <dbReference type="ARBA" id="ARBA00023242"/>
    </source>
</evidence>
<feature type="compositionally biased region" description="Basic and acidic residues" evidence="5">
    <location>
        <begin position="75"/>
        <end position="84"/>
    </location>
</feature>
<keyword evidence="9" id="KW-1185">Reference proteome</keyword>
<keyword evidence="4" id="KW-0539">Nucleus</keyword>
<dbReference type="GO" id="GO:0003700">
    <property type="term" value="F:DNA-binding transcription factor activity"/>
    <property type="evidence" value="ECO:0007669"/>
    <property type="project" value="InterPro"/>
</dbReference>
<dbReference type="GO" id="GO:0003677">
    <property type="term" value="F:DNA binding"/>
    <property type="evidence" value="ECO:0007669"/>
    <property type="project" value="UniProtKB-KW"/>
</dbReference>
<sequence length="906" mass="99975">MDGVFSPESSAGPPYDFAMDLDYMDDVLLRGCWLETMDGSDFLAQSPGAFFEPSCIWSMLENNDSKSNTAPFEKNNQERQKSDIPESSAVLDPRPGALVSRSPSQNTDSSKQLRNVFTEGSELNRMYWIGPRANTGPSSSVMERLIRALGYIKDLSNKDILIQIWVPVNAGGTRILTTSNQPFLLDPNNPRLTSYRNISVSYQFAAEEDSNVTLGLPGRVFTGKVPEWTPDVRYFRVDEYPRVGHAQQFDVRGTLALPVFEQGSQSCLGVIEFVTTTQKVNYHRELESVCKALQAVDLRSSEFPSACNVKNCNSSYQAALPEILDVLKSACAAHGLPLAQTWMACVEQGKEGCRHSDENLIRCVSTVDSACFVADPQIQGFHEACSEHHLLKSQGVAGRAFMTNQPCFSSDITAYSKTEYPLSHHARLFGLCAAVAIRLRSIYSGTSEFVLEFFLPSSCRDPKEQKKILSSLSFIMEGVCRSLRVVTDEELAQENVTTDNNVIVISDDSANHDKLSQVNNIASLSSSSSQGEYVPAVQQKSAIVATMLKEQREISTGKSPELRQRQRDTEICETGLPNSGKSGVKKQIKAETSITLEVIRQHFAGSLKDTAKSIGVCPTTLKRICRQHGIKRWPARKIKKVGHSLKKLQGVINLVQGASGALQIGSFYSSFPELAPPNLSRMSQISATKPCPQLPIQEPEQGGSLSPDTATSKSPSLCCSQSSSSSQCCSTGTSHHPLIWNMSALDDHLAGENLSKCALKQGSSEAELHGLSQEEIKLLPRSRSHKSLVEHQNANTLPPLLKHGGMAFQEGDAWRVKVTFGEEKVRFHMLKSWRFKDLVQEVVRRFNIGDINGFHLKYLDDDSEWVLLTCDADLEECIDVCRSMEPQAIKLSLQVSCSPHRSSVGR</sequence>
<evidence type="ECO:0000313" key="9">
    <source>
        <dbReference type="Proteomes" id="UP001279734"/>
    </source>
</evidence>
<evidence type="ECO:0000256" key="2">
    <source>
        <dbReference type="ARBA" id="ARBA00023125"/>
    </source>
</evidence>
<keyword evidence="1" id="KW-0805">Transcription regulation</keyword>
<feature type="compositionally biased region" description="Polar residues" evidence="5">
    <location>
        <begin position="101"/>
        <end position="114"/>
    </location>
</feature>
<dbReference type="EMBL" id="BSYO01000020">
    <property type="protein sequence ID" value="GMH18905.1"/>
    <property type="molecule type" value="Genomic_DNA"/>
</dbReference>
<dbReference type="Pfam" id="PF02042">
    <property type="entry name" value="RWP-RK"/>
    <property type="match status" value="1"/>
</dbReference>
<protein>
    <submittedName>
        <fullName evidence="8">Uncharacterized protein</fullName>
    </submittedName>
</protein>
<evidence type="ECO:0000256" key="1">
    <source>
        <dbReference type="ARBA" id="ARBA00023015"/>
    </source>
</evidence>
<dbReference type="Pfam" id="PF00564">
    <property type="entry name" value="PB1"/>
    <property type="match status" value="1"/>
</dbReference>
<dbReference type="Gene3D" id="3.10.20.90">
    <property type="entry name" value="Phosphatidylinositol 3-kinase Catalytic Subunit, Chain A, domain 1"/>
    <property type="match status" value="1"/>
</dbReference>
<evidence type="ECO:0000256" key="5">
    <source>
        <dbReference type="SAM" id="MobiDB-lite"/>
    </source>
</evidence>
<feature type="region of interest" description="Disordered" evidence="5">
    <location>
        <begin position="67"/>
        <end position="114"/>
    </location>
</feature>
<keyword evidence="3" id="KW-0804">Transcription</keyword>
<dbReference type="SMART" id="SM00666">
    <property type="entry name" value="PB1"/>
    <property type="match status" value="1"/>
</dbReference>
<dbReference type="InterPro" id="IPR053793">
    <property type="entry name" value="PB1-like"/>
</dbReference>
<dbReference type="CDD" id="cd06407">
    <property type="entry name" value="PB1_NLP"/>
    <property type="match status" value="1"/>
</dbReference>